<feature type="chain" id="PRO_5035307112" evidence="1">
    <location>
        <begin position="21"/>
        <end position="201"/>
    </location>
</feature>
<protein>
    <submittedName>
        <fullName evidence="2">Uncharacterized protein</fullName>
    </submittedName>
</protein>
<gene>
    <name evidence="2" type="ORF">PECAL_2P11780</name>
</gene>
<reference evidence="2" key="1">
    <citation type="submission" date="2021-11" db="EMBL/GenBank/DDBJ databases">
        <authorList>
            <consortium name="Genoscope - CEA"/>
            <person name="William W."/>
        </authorList>
    </citation>
    <scope>NUCLEOTIDE SEQUENCE</scope>
</reference>
<evidence type="ECO:0000313" key="3">
    <source>
        <dbReference type="Proteomes" id="UP000789595"/>
    </source>
</evidence>
<comment type="caution">
    <text evidence="2">The sequence shown here is derived from an EMBL/GenBank/DDBJ whole genome shotgun (WGS) entry which is preliminary data.</text>
</comment>
<evidence type="ECO:0000256" key="1">
    <source>
        <dbReference type="SAM" id="SignalP"/>
    </source>
</evidence>
<name>A0A8J2SAC2_9STRA</name>
<accession>A0A8J2SAC2</accession>
<keyword evidence="3" id="KW-1185">Reference proteome</keyword>
<dbReference type="AlphaFoldDB" id="A0A8J2SAC2"/>
<evidence type="ECO:0000313" key="2">
    <source>
        <dbReference type="EMBL" id="CAH0368128.1"/>
    </source>
</evidence>
<proteinExistence type="predicted"/>
<organism evidence="2 3">
    <name type="scientific">Pelagomonas calceolata</name>
    <dbReference type="NCBI Taxonomy" id="35677"/>
    <lineage>
        <taxon>Eukaryota</taxon>
        <taxon>Sar</taxon>
        <taxon>Stramenopiles</taxon>
        <taxon>Ochrophyta</taxon>
        <taxon>Pelagophyceae</taxon>
        <taxon>Pelagomonadales</taxon>
        <taxon>Pelagomonadaceae</taxon>
        <taxon>Pelagomonas</taxon>
    </lineage>
</organism>
<sequence>MRLFCLLIVEAAAFHAPASPRNNRRLAHQASQVRGVARPARLYDENSENANFLETLALFRRIGAAATLDALLEGLKTRSVDFGRRDDIQWDHEEYRSTDGVKALYDAAHVDPFSFRSDFFRSLAPRDVARLNDFWVALRSEPYCKLLTGASDPTTVSELRDGEDRYVRRVKIDDVLYTFSLAKRGDKWGVEWILSEPDASE</sequence>
<feature type="signal peptide" evidence="1">
    <location>
        <begin position="1"/>
        <end position="20"/>
    </location>
</feature>
<dbReference type="EMBL" id="CAKKNE010000002">
    <property type="protein sequence ID" value="CAH0368128.1"/>
    <property type="molecule type" value="Genomic_DNA"/>
</dbReference>
<dbReference type="Proteomes" id="UP000789595">
    <property type="component" value="Unassembled WGS sequence"/>
</dbReference>
<keyword evidence="1" id="KW-0732">Signal</keyword>